<dbReference type="InterPro" id="IPR000801">
    <property type="entry name" value="Esterase-like"/>
</dbReference>
<evidence type="ECO:0000313" key="2">
    <source>
        <dbReference type="EMBL" id="KUM98436.1"/>
    </source>
</evidence>
<dbReference type="PANTHER" id="PTHR48098:SF1">
    <property type="entry name" value="DIACYLGLYCEROL ACYLTRANSFERASE_MYCOLYLTRANSFERASE AG85A"/>
    <property type="match status" value="1"/>
</dbReference>
<reference evidence="2 3" key="1">
    <citation type="submission" date="2015-10" db="EMBL/GenBank/DDBJ databases">
        <title>Draft genome sequence of Streptomyces cellostaticus DSM 40189, type strain for the species Streptomyces cellostaticus.</title>
        <authorList>
            <person name="Ruckert C."/>
            <person name="Winkler A."/>
            <person name="Kalinowski J."/>
            <person name="Kampfer P."/>
            <person name="Glaeser S."/>
        </authorList>
    </citation>
    <scope>NUCLEOTIDE SEQUENCE [LARGE SCALE GENOMIC DNA]</scope>
    <source>
        <strain evidence="2 3">DSM 40189</strain>
    </source>
</reference>
<feature type="transmembrane region" description="Helical" evidence="1">
    <location>
        <begin position="49"/>
        <end position="70"/>
    </location>
</feature>
<protein>
    <recommendedName>
        <fullName evidence="4">Esterase</fullName>
    </recommendedName>
</protein>
<evidence type="ECO:0008006" key="4">
    <source>
        <dbReference type="Google" id="ProtNLM"/>
    </source>
</evidence>
<comment type="caution">
    <text evidence="2">The sequence shown here is derived from an EMBL/GenBank/DDBJ whole genome shotgun (WGS) entry which is preliminary data.</text>
</comment>
<feature type="transmembrane region" description="Helical" evidence="1">
    <location>
        <begin position="12"/>
        <end position="37"/>
    </location>
</feature>
<keyword evidence="3" id="KW-1185">Reference proteome</keyword>
<dbReference type="Pfam" id="PF00756">
    <property type="entry name" value="Esterase"/>
    <property type="match status" value="1"/>
</dbReference>
<sequence length="377" mass="40400">MTRAGPFRTTGLMALTGWPFLALLCTFSIALITVTMTMWNRWPTGWAPVLRLGCLLLLMVAGAVVTADVVNREFGFYTSFDDLLGRLPPVTATPCSAGIDRPPAAPAHGRIEHVRLAGSVSGISRDALVYLPAVYASPAAARSRFPVIELFHGYPGGPGAWQRHLDLTAVLDREIAARCMPPVIVVIPTDSDPGHDGECVDALGGRRNETYLAVDVPAQLTARYRVSNAPRSWAAMGYSTGGFCAVNIAFHHPARYAAAAALSGYFTPVTDPSTGDLYRGRRGERQWNSPQWQAAHRHIDVPLYVVAGRADPEAQRAIEHLKAAARGRVPITTGESPAGGHNFTVWSKACPAAFDWLAGHLPVSVPSLAPQPQDLGG</sequence>
<proteinExistence type="predicted"/>
<keyword evidence="1" id="KW-1133">Transmembrane helix</keyword>
<dbReference type="InterPro" id="IPR029058">
    <property type="entry name" value="AB_hydrolase_fold"/>
</dbReference>
<dbReference type="OrthoDB" id="3670437at2"/>
<name>A0A124HDS1_9ACTN</name>
<dbReference type="PANTHER" id="PTHR48098">
    <property type="entry name" value="ENTEROCHELIN ESTERASE-RELATED"/>
    <property type="match status" value="1"/>
</dbReference>
<accession>A0A124HDS1</accession>
<gene>
    <name evidence="2" type="ORF">AQI88_03430</name>
</gene>
<dbReference type="RefSeq" id="WP_066991402.1">
    <property type="nucleotide sequence ID" value="NZ_BNDU01000004.1"/>
</dbReference>
<dbReference type="SUPFAM" id="SSF53474">
    <property type="entry name" value="alpha/beta-Hydrolases"/>
    <property type="match status" value="1"/>
</dbReference>
<dbReference type="EMBL" id="LMWL01000005">
    <property type="protein sequence ID" value="KUM98436.1"/>
    <property type="molecule type" value="Genomic_DNA"/>
</dbReference>
<organism evidence="2 3">
    <name type="scientific">Streptomyces cellostaticus</name>
    <dbReference type="NCBI Taxonomy" id="67285"/>
    <lineage>
        <taxon>Bacteria</taxon>
        <taxon>Bacillati</taxon>
        <taxon>Actinomycetota</taxon>
        <taxon>Actinomycetes</taxon>
        <taxon>Kitasatosporales</taxon>
        <taxon>Streptomycetaceae</taxon>
        <taxon>Streptomyces</taxon>
    </lineage>
</organism>
<dbReference type="GO" id="GO:0016747">
    <property type="term" value="F:acyltransferase activity, transferring groups other than amino-acyl groups"/>
    <property type="evidence" value="ECO:0007669"/>
    <property type="project" value="TreeGrafter"/>
</dbReference>
<dbReference type="Proteomes" id="UP000054241">
    <property type="component" value="Unassembled WGS sequence"/>
</dbReference>
<dbReference type="InterPro" id="IPR050583">
    <property type="entry name" value="Mycobacterial_A85_antigen"/>
</dbReference>
<dbReference type="AlphaFoldDB" id="A0A124HDS1"/>
<keyword evidence="1" id="KW-0812">Transmembrane</keyword>
<keyword evidence="1" id="KW-0472">Membrane</keyword>
<dbReference type="STRING" id="67285.AQI88_03430"/>
<dbReference type="Gene3D" id="3.40.50.1820">
    <property type="entry name" value="alpha/beta hydrolase"/>
    <property type="match status" value="1"/>
</dbReference>
<evidence type="ECO:0000313" key="3">
    <source>
        <dbReference type="Proteomes" id="UP000054241"/>
    </source>
</evidence>
<evidence type="ECO:0000256" key="1">
    <source>
        <dbReference type="SAM" id="Phobius"/>
    </source>
</evidence>